<name>A0A6C0BEJ2_9ZZZZ</name>
<accession>A0A6C0BEJ2</accession>
<reference evidence="2" key="1">
    <citation type="journal article" date="2020" name="Nature">
        <title>Giant virus diversity and host interactions through global metagenomics.</title>
        <authorList>
            <person name="Schulz F."/>
            <person name="Roux S."/>
            <person name="Paez-Espino D."/>
            <person name="Jungbluth S."/>
            <person name="Walsh D.A."/>
            <person name="Denef V.J."/>
            <person name="McMahon K.D."/>
            <person name="Konstantinidis K.T."/>
            <person name="Eloe-Fadrosh E.A."/>
            <person name="Kyrpides N.C."/>
            <person name="Woyke T."/>
        </authorList>
    </citation>
    <scope>NUCLEOTIDE SEQUENCE</scope>
    <source>
        <strain evidence="2">GVMAG-M-3300010354-11</strain>
    </source>
</reference>
<feature type="coiled-coil region" evidence="1">
    <location>
        <begin position="6"/>
        <end position="33"/>
    </location>
</feature>
<evidence type="ECO:0000256" key="1">
    <source>
        <dbReference type="SAM" id="Coils"/>
    </source>
</evidence>
<keyword evidence="1" id="KW-0175">Coiled coil</keyword>
<dbReference type="AlphaFoldDB" id="A0A6C0BEJ2"/>
<dbReference type="EMBL" id="MN739143">
    <property type="protein sequence ID" value="QHS90717.1"/>
    <property type="molecule type" value="Genomic_DNA"/>
</dbReference>
<organism evidence="2">
    <name type="scientific">viral metagenome</name>
    <dbReference type="NCBI Taxonomy" id="1070528"/>
    <lineage>
        <taxon>unclassified sequences</taxon>
        <taxon>metagenomes</taxon>
        <taxon>organismal metagenomes</taxon>
    </lineage>
</organism>
<evidence type="ECO:0000313" key="2">
    <source>
        <dbReference type="EMBL" id="QHS90717.1"/>
    </source>
</evidence>
<protein>
    <submittedName>
        <fullName evidence="2">Uncharacterized protein</fullName>
    </submittedName>
</protein>
<proteinExistence type="predicted"/>
<sequence>MEDQLKEFRQRHHERYKERLQQEERRNAAFQEFQNEFDRLVETISECSSLIELRDTLSVIISLMKDKENEGLEIDTNFVARGFKIVDEISKNTCITIDLNSTNDVESAVIVRDLTKMILSNCKVEGAQDIEIQFDMDCSQDEKIARELNGLV</sequence>